<keyword evidence="8" id="KW-1185">Reference proteome</keyword>
<evidence type="ECO:0008006" key="9">
    <source>
        <dbReference type="Google" id="ProtNLM"/>
    </source>
</evidence>
<evidence type="ECO:0000256" key="2">
    <source>
        <dbReference type="ARBA" id="ARBA00006824"/>
    </source>
</evidence>
<comment type="subcellular location">
    <subcellularLocation>
        <location evidence="1">Membrane</location>
        <topology evidence="1">Multi-pass membrane protein</topology>
    </subcellularLocation>
</comment>
<evidence type="ECO:0000256" key="3">
    <source>
        <dbReference type="ARBA" id="ARBA00022692"/>
    </source>
</evidence>
<dbReference type="GO" id="GO:0061668">
    <property type="term" value="P:mitochondrial ribosome assembly"/>
    <property type="evidence" value="ECO:0007669"/>
    <property type="project" value="TreeGrafter"/>
</dbReference>
<gene>
    <name evidence="7" type="ORF">ILUMI_25878</name>
</gene>
<feature type="transmembrane region" description="Helical" evidence="6">
    <location>
        <begin position="179"/>
        <end position="198"/>
    </location>
</feature>
<sequence length="210" mass="24673">MLFRLLNHCRFFGSRSRCKKNLSSRIARVWHHAFGKYLLFTNTWTSGSLMGIGDLIEQEIEYQRKVIPKRYDWARSGRMSFIGTCLGPLNHFFYAWLDKILPHKSANTAGQKIFLDQFIMSPICISFLLFTLSILEGKSPAQGIQNIRDKFIEVYTVDWCVWPPTQFINFYFLPVKYQVIYVNSVAACYSVFLSFAMHRDQDWHSTKRVK</sequence>
<accession>A0A8K0C7L8</accession>
<feature type="transmembrane region" description="Helical" evidence="6">
    <location>
        <begin position="79"/>
        <end position="97"/>
    </location>
</feature>
<evidence type="ECO:0000256" key="4">
    <source>
        <dbReference type="ARBA" id="ARBA00022989"/>
    </source>
</evidence>
<comment type="similarity">
    <text evidence="2 6">Belongs to the peroxisomal membrane protein PXMP2/4 family.</text>
</comment>
<dbReference type="InterPro" id="IPR007248">
    <property type="entry name" value="Mpv17_PMP22"/>
</dbReference>
<dbReference type="EMBL" id="VTPC01090988">
    <property type="protein sequence ID" value="KAF2880301.1"/>
    <property type="molecule type" value="Genomic_DNA"/>
</dbReference>
<evidence type="ECO:0000313" key="7">
    <source>
        <dbReference type="EMBL" id="KAF2880301.1"/>
    </source>
</evidence>
<keyword evidence="3 6" id="KW-0812">Transmembrane</keyword>
<proteinExistence type="inferred from homology"/>
<reference evidence="7" key="1">
    <citation type="submission" date="2019-08" db="EMBL/GenBank/DDBJ databases">
        <title>The genome of the North American firefly Photinus pyralis.</title>
        <authorList>
            <consortium name="Photinus pyralis genome working group"/>
            <person name="Fallon T.R."/>
            <person name="Sander Lower S.E."/>
            <person name="Weng J.-K."/>
        </authorList>
    </citation>
    <scope>NUCLEOTIDE SEQUENCE</scope>
    <source>
        <strain evidence="7">TRF0915ILg1</strain>
        <tissue evidence="7">Whole body</tissue>
    </source>
</reference>
<protein>
    <recommendedName>
        <fullName evidence="9">Mpv17-like protein 2</fullName>
    </recommendedName>
</protein>
<dbReference type="Proteomes" id="UP000801492">
    <property type="component" value="Unassembled WGS sequence"/>
</dbReference>
<evidence type="ECO:0000256" key="1">
    <source>
        <dbReference type="ARBA" id="ARBA00004141"/>
    </source>
</evidence>
<dbReference type="Pfam" id="PF04117">
    <property type="entry name" value="Mpv17_PMP22"/>
    <property type="match status" value="1"/>
</dbReference>
<keyword evidence="5 6" id="KW-0472">Membrane</keyword>
<dbReference type="OrthoDB" id="10267969at2759"/>
<organism evidence="7 8">
    <name type="scientific">Ignelater luminosus</name>
    <name type="common">Cucubano</name>
    <name type="synonym">Pyrophorus luminosus</name>
    <dbReference type="NCBI Taxonomy" id="2038154"/>
    <lineage>
        <taxon>Eukaryota</taxon>
        <taxon>Metazoa</taxon>
        <taxon>Ecdysozoa</taxon>
        <taxon>Arthropoda</taxon>
        <taxon>Hexapoda</taxon>
        <taxon>Insecta</taxon>
        <taxon>Pterygota</taxon>
        <taxon>Neoptera</taxon>
        <taxon>Endopterygota</taxon>
        <taxon>Coleoptera</taxon>
        <taxon>Polyphaga</taxon>
        <taxon>Elateriformia</taxon>
        <taxon>Elateroidea</taxon>
        <taxon>Elateridae</taxon>
        <taxon>Agrypninae</taxon>
        <taxon>Pyrophorini</taxon>
        <taxon>Ignelater</taxon>
    </lineage>
</organism>
<dbReference type="GO" id="GO:0005739">
    <property type="term" value="C:mitochondrion"/>
    <property type="evidence" value="ECO:0007669"/>
    <property type="project" value="TreeGrafter"/>
</dbReference>
<dbReference type="PANTHER" id="PTHR11266:SF81">
    <property type="entry name" value="GH12661P-RELATED"/>
    <property type="match status" value="1"/>
</dbReference>
<keyword evidence="4 6" id="KW-1133">Transmembrane helix</keyword>
<dbReference type="PANTHER" id="PTHR11266">
    <property type="entry name" value="PEROXISOMAL MEMBRANE PROTEIN 2, PXMP2 MPV17"/>
    <property type="match status" value="1"/>
</dbReference>
<evidence type="ECO:0000256" key="5">
    <source>
        <dbReference type="ARBA" id="ARBA00023136"/>
    </source>
</evidence>
<name>A0A8K0C7L8_IGNLU</name>
<comment type="caution">
    <text evidence="7">The sequence shown here is derived from an EMBL/GenBank/DDBJ whole genome shotgun (WGS) entry which is preliminary data.</text>
</comment>
<dbReference type="GO" id="GO:0016020">
    <property type="term" value="C:membrane"/>
    <property type="evidence" value="ECO:0007669"/>
    <property type="project" value="UniProtKB-SubCell"/>
</dbReference>
<evidence type="ECO:0000256" key="6">
    <source>
        <dbReference type="RuleBase" id="RU363053"/>
    </source>
</evidence>
<dbReference type="AlphaFoldDB" id="A0A8K0C7L8"/>
<evidence type="ECO:0000313" key="8">
    <source>
        <dbReference type="Proteomes" id="UP000801492"/>
    </source>
</evidence>
<feature type="transmembrane region" description="Helical" evidence="6">
    <location>
        <begin position="117"/>
        <end position="135"/>
    </location>
</feature>